<feature type="transmembrane region" description="Helical" evidence="6">
    <location>
        <begin position="38"/>
        <end position="63"/>
    </location>
</feature>
<dbReference type="PANTHER" id="PTHR12608">
    <property type="entry name" value="TRANSMEMBRANE PROTEIN HTP-1 RELATED"/>
    <property type="match status" value="1"/>
</dbReference>
<keyword evidence="4 6" id="KW-1133">Transmembrane helix</keyword>
<evidence type="ECO:0000313" key="8">
    <source>
        <dbReference type="Proteomes" id="UP000030002"/>
    </source>
</evidence>
<dbReference type="EMBL" id="AVPJ01000012">
    <property type="protein sequence ID" value="KGN31357.1"/>
    <property type="molecule type" value="Genomic_DNA"/>
</dbReference>
<evidence type="ECO:0000256" key="5">
    <source>
        <dbReference type="ARBA" id="ARBA00023136"/>
    </source>
</evidence>
<feature type="transmembrane region" description="Helical" evidence="6">
    <location>
        <begin position="116"/>
        <end position="134"/>
    </location>
</feature>
<comment type="subcellular location">
    <subcellularLocation>
        <location evidence="1 6">Membrane</location>
        <topology evidence="1 6">Multi-pass membrane protein</topology>
    </subcellularLocation>
</comment>
<feature type="transmembrane region" description="Helical" evidence="6">
    <location>
        <begin position="188"/>
        <end position="207"/>
    </location>
</feature>
<dbReference type="GO" id="GO:0046873">
    <property type="term" value="F:metal ion transmembrane transporter activity"/>
    <property type="evidence" value="ECO:0007669"/>
    <property type="project" value="InterPro"/>
</dbReference>
<sequence length="208" mass="22215">MGIDFVTIAIVFGTIFVVELPDKTFIATLVMSTRFRPLLVWLGVVAAFFVQTLVAVAIGGVLAQLPKRPIEIVAAVLFLIGGIILLRGASKADAEEAETEEEFGEKSESASAKHLAGWKIITFSFTVLFLAEWGDLSQILTASMVLRFDDPVSVFIGAFLALAAVSGVAALLGRTLLQRIHLSTIRRIGGVVCLILATVSALQIFGVI</sequence>
<dbReference type="Proteomes" id="UP000030002">
    <property type="component" value="Unassembled WGS sequence"/>
</dbReference>
<dbReference type="Pfam" id="PF01169">
    <property type="entry name" value="GDT1"/>
    <property type="match status" value="2"/>
</dbReference>
<dbReference type="OrthoDB" id="5188730at2"/>
<gene>
    <name evidence="7" type="ORF">N802_04505</name>
</gene>
<evidence type="ECO:0000256" key="4">
    <source>
        <dbReference type="ARBA" id="ARBA00022989"/>
    </source>
</evidence>
<keyword evidence="3 6" id="KW-0812">Transmembrane</keyword>
<evidence type="ECO:0000256" key="6">
    <source>
        <dbReference type="RuleBase" id="RU365102"/>
    </source>
</evidence>
<feature type="transmembrane region" description="Helical" evidence="6">
    <location>
        <begin position="69"/>
        <end position="86"/>
    </location>
</feature>
<comment type="caution">
    <text evidence="7">The sequence shown here is derived from an EMBL/GenBank/DDBJ whole genome shotgun (WGS) entry which is preliminary data.</text>
</comment>
<reference evidence="7 8" key="1">
    <citation type="submission" date="2013-08" db="EMBL/GenBank/DDBJ databases">
        <title>The genome sequence of Knoellia sinensis.</title>
        <authorList>
            <person name="Zhu W."/>
            <person name="Wang G."/>
        </authorList>
    </citation>
    <scope>NUCLEOTIDE SEQUENCE [LARGE SCALE GENOMIC DNA]</scope>
    <source>
        <strain evidence="7 8">KCTC 19936</strain>
    </source>
</reference>
<name>A0A0A0J5I1_9MICO</name>
<keyword evidence="8" id="KW-1185">Reference proteome</keyword>
<feature type="transmembrane region" description="Helical" evidence="6">
    <location>
        <begin position="154"/>
        <end position="176"/>
    </location>
</feature>
<proteinExistence type="inferred from homology"/>
<accession>A0A0A0J5I1</accession>
<feature type="transmembrane region" description="Helical" evidence="6">
    <location>
        <begin position="6"/>
        <end position="26"/>
    </location>
</feature>
<dbReference type="STRING" id="1385520.N802_04505"/>
<protein>
    <recommendedName>
        <fullName evidence="6">GDT1 family protein</fullName>
    </recommendedName>
</protein>
<keyword evidence="5 6" id="KW-0472">Membrane</keyword>
<evidence type="ECO:0000256" key="3">
    <source>
        <dbReference type="ARBA" id="ARBA00022692"/>
    </source>
</evidence>
<comment type="similarity">
    <text evidence="2 6">Belongs to the GDT1 family.</text>
</comment>
<evidence type="ECO:0000256" key="2">
    <source>
        <dbReference type="ARBA" id="ARBA00009190"/>
    </source>
</evidence>
<evidence type="ECO:0000313" key="7">
    <source>
        <dbReference type="EMBL" id="KGN31357.1"/>
    </source>
</evidence>
<dbReference type="AlphaFoldDB" id="A0A0A0J5I1"/>
<dbReference type="eggNOG" id="COG2119">
    <property type="taxonomic scope" value="Bacteria"/>
</dbReference>
<evidence type="ECO:0000256" key="1">
    <source>
        <dbReference type="ARBA" id="ARBA00004141"/>
    </source>
</evidence>
<dbReference type="GO" id="GO:0016020">
    <property type="term" value="C:membrane"/>
    <property type="evidence" value="ECO:0007669"/>
    <property type="project" value="UniProtKB-SubCell"/>
</dbReference>
<dbReference type="RefSeq" id="WP_052109981.1">
    <property type="nucleotide sequence ID" value="NZ_AVPJ01000012.1"/>
</dbReference>
<organism evidence="7 8">
    <name type="scientific">Knoellia sinensis KCTC 19936</name>
    <dbReference type="NCBI Taxonomy" id="1385520"/>
    <lineage>
        <taxon>Bacteria</taxon>
        <taxon>Bacillati</taxon>
        <taxon>Actinomycetota</taxon>
        <taxon>Actinomycetes</taxon>
        <taxon>Micrococcales</taxon>
        <taxon>Intrasporangiaceae</taxon>
        <taxon>Knoellia</taxon>
    </lineage>
</organism>
<dbReference type="InterPro" id="IPR001727">
    <property type="entry name" value="GDT1-like"/>
</dbReference>
<dbReference type="PANTHER" id="PTHR12608:SF1">
    <property type="entry name" value="TRANSMEMBRANE PROTEIN 165"/>
    <property type="match status" value="1"/>
</dbReference>